<sequence length="200" mass="21966">MSHQTSVKNGIVQFSDLREGLLKRFNAAQAMPFESVSGGLLPDEQSAAIRRNYATFERRVAAGVDDWTGFCPYDIADWALVLTPVEFGAWQDIRSEGLPLWPRLPVGDLVVSFGNPAAKVALQCGDDEESARVAHWLSQTGWRVFRATAAQCTRVMETPADVRERTGNVSDAYRARYLTAALAGTIQDVRHALIAAGTRL</sequence>
<gene>
    <name evidence="1" type="ORF">CJU94_19570</name>
</gene>
<protein>
    <submittedName>
        <fullName evidence="1">Uncharacterized protein</fullName>
    </submittedName>
</protein>
<proteinExistence type="predicted"/>
<dbReference type="Proteomes" id="UP000215158">
    <property type="component" value="Chromosome 1"/>
</dbReference>
<organism evidence="1 2">
    <name type="scientific">Paraburkholderia aromaticivorans</name>
    <dbReference type="NCBI Taxonomy" id="2026199"/>
    <lineage>
        <taxon>Bacteria</taxon>
        <taxon>Pseudomonadati</taxon>
        <taxon>Pseudomonadota</taxon>
        <taxon>Betaproteobacteria</taxon>
        <taxon>Burkholderiales</taxon>
        <taxon>Burkholderiaceae</taxon>
        <taxon>Paraburkholderia</taxon>
    </lineage>
</organism>
<keyword evidence="2" id="KW-1185">Reference proteome</keyword>
<evidence type="ECO:0000313" key="1">
    <source>
        <dbReference type="EMBL" id="ASW00152.1"/>
    </source>
</evidence>
<dbReference type="OrthoDB" id="9798754at2"/>
<name>A0A248VNQ7_9BURK</name>
<dbReference type="EMBL" id="CP022989">
    <property type="protein sequence ID" value="ASW00152.1"/>
    <property type="molecule type" value="Genomic_DNA"/>
</dbReference>
<reference evidence="1 2" key="1">
    <citation type="submission" date="2017-08" db="EMBL/GenBank/DDBJ databases">
        <title>Identification and genetic characteristics of simultaneous BTEX- and naphthalene-degrading Paraburkholderia sp. BN5 isolated from petroleum-contaminated soil.</title>
        <authorList>
            <person name="Lee Y."/>
            <person name="Jeon C.O."/>
        </authorList>
    </citation>
    <scope>NUCLEOTIDE SEQUENCE [LARGE SCALE GENOMIC DNA]</scope>
    <source>
        <strain evidence="1 2">BN5</strain>
    </source>
</reference>
<dbReference type="KEGG" id="parb:CJU94_19570"/>
<dbReference type="AlphaFoldDB" id="A0A248VNQ7"/>
<accession>A0A248VNQ7</accession>
<evidence type="ECO:0000313" key="2">
    <source>
        <dbReference type="Proteomes" id="UP000215158"/>
    </source>
</evidence>
<dbReference type="RefSeq" id="WP_095420107.1">
    <property type="nucleotide sequence ID" value="NZ_CP022989.1"/>
</dbReference>